<dbReference type="AlphaFoldDB" id="A0A368YP89"/>
<evidence type="ECO:0000313" key="1">
    <source>
        <dbReference type="EMBL" id="RCW82015.1"/>
    </source>
</evidence>
<reference evidence="1 2" key="1">
    <citation type="submission" date="2018-07" db="EMBL/GenBank/DDBJ databases">
        <title>Genomic Encyclopedia of Type Strains, Phase III (KMG-III): the genomes of soil and plant-associated and newly described type strains.</title>
        <authorList>
            <person name="Whitman W."/>
        </authorList>
    </citation>
    <scope>NUCLEOTIDE SEQUENCE [LARGE SCALE GENOMIC DNA]</scope>
    <source>
        <strain evidence="1 2">31-25a</strain>
    </source>
</reference>
<sequence length="165" mass="17915">MAMGRPPKSSILKAVEGNRAKRGRGRIKEDVRGRGLPVPPSNLTRGELGLWRSIVAALPPALLSGADVSVLERMVVAWARCRAIEKTLKLEGLIVATPQGRVRNPLLSILKDMHTEMHRCGSELGLSPAARARLPGADEPETDDIMDALLGMDGNLDAAWWEKPQ</sequence>
<dbReference type="RefSeq" id="WP_181872474.1">
    <property type="nucleotide sequence ID" value="NZ_QPJM01000009.1"/>
</dbReference>
<dbReference type="NCBIfam" id="TIGR01558">
    <property type="entry name" value="sm_term_P27"/>
    <property type="match status" value="1"/>
</dbReference>
<gene>
    <name evidence="1" type="ORF">C7476_109197</name>
</gene>
<dbReference type="Pfam" id="PF05119">
    <property type="entry name" value="Terminase_4"/>
    <property type="match status" value="1"/>
</dbReference>
<dbReference type="Proteomes" id="UP000253324">
    <property type="component" value="Unassembled WGS sequence"/>
</dbReference>
<dbReference type="InterPro" id="IPR006448">
    <property type="entry name" value="Phage_term_ssu_P27"/>
</dbReference>
<comment type="caution">
    <text evidence="1">The sequence shown here is derived from an EMBL/GenBank/DDBJ whole genome shotgun (WGS) entry which is preliminary data.</text>
</comment>
<protein>
    <submittedName>
        <fullName evidence="1">P27 family predicted phage terminase small subunit</fullName>
    </submittedName>
</protein>
<organism evidence="1 2">
    <name type="scientific">Phyllobacterium bourgognense</name>
    <dbReference type="NCBI Taxonomy" id="314236"/>
    <lineage>
        <taxon>Bacteria</taxon>
        <taxon>Pseudomonadati</taxon>
        <taxon>Pseudomonadota</taxon>
        <taxon>Alphaproteobacteria</taxon>
        <taxon>Hyphomicrobiales</taxon>
        <taxon>Phyllobacteriaceae</taxon>
        <taxon>Phyllobacterium</taxon>
    </lineage>
</organism>
<evidence type="ECO:0000313" key="2">
    <source>
        <dbReference type="Proteomes" id="UP000253324"/>
    </source>
</evidence>
<keyword evidence="2" id="KW-1185">Reference proteome</keyword>
<name>A0A368YP89_9HYPH</name>
<proteinExistence type="predicted"/>
<dbReference type="EMBL" id="QPJM01000009">
    <property type="protein sequence ID" value="RCW82015.1"/>
    <property type="molecule type" value="Genomic_DNA"/>
</dbReference>
<accession>A0A368YP89</accession>